<dbReference type="InterPro" id="IPR007060">
    <property type="entry name" value="FtsL/DivIC"/>
</dbReference>
<sequence length="100" mass="12223">MKQILHLFSNKYFLSAMVFAGWMLFFDRNDLISQYDYRTELTKLQEEKDFYTFEIERVKKTLDELTTNQAMLEKFAREKYLMKKENEDVYVIIPESPKEK</sequence>
<keyword evidence="2" id="KW-0132">Cell division</keyword>
<dbReference type="PATRIC" id="fig|1150600.3.peg.2227"/>
<name>R9H0C9_9SPHI</name>
<proteinExistence type="predicted"/>
<dbReference type="AlphaFoldDB" id="R9H0C9"/>
<protein>
    <submittedName>
        <fullName evidence="2">Cell division protein DivIC (FtsB), stabilizes FtsL against RasP cleavage</fullName>
    </submittedName>
</protein>
<dbReference type="Pfam" id="PF04977">
    <property type="entry name" value="DivIC"/>
    <property type="match status" value="1"/>
</dbReference>
<dbReference type="OrthoDB" id="1467719at2"/>
<gene>
    <name evidence="2" type="ORF">ADIARSV_2252</name>
</gene>
<dbReference type="EMBL" id="AQPN01000079">
    <property type="protein sequence ID" value="EOR94654.1"/>
    <property type="molecule type" value="Genomic_DNA"/>
</dbReference>
<reference evidence="2 3" key="1">
    <citation type="journal article" date="2013" name="Genome Announc.">
        <title>Draft Genome Sequence of Arcticibacter svalbardensis Strain MN12-7T, a Member of the Family Sphingobacteriaceae Isolated from an Arctic Soil Sample.</title>
        <authorList>
            <person name="Shivaji S."/>
            <person name="Ara S."/>
            <person name="Prasad S."/>
            <person name="Manasa B.P."/>
            <person name="Begum Z."/>
            <person name="Singh A."/>
            <person name="Kumar Pinnaka A."/>
        </authorList>
    </citation>
    <scope>NUCLEOTIDE SEQUENCE [LARGE SCALE GENOMIC DNA]</scope>
    <source>
        <strain evidence="2 3">MN12-7</strain>
    </source>
</reference>
<keyword evidence="3" id="KW-1185">Reference proteome</keyword>
<keyword evidence="1" id="KW-0472">Membrane</keyword>
<feature type="transmembrane region" description="Helical" evidence="1">
    <location>
        <begin position="12"/>
        <end position="28"/>
    </location>
</feature>
<dbReference type="Proteomes" id="UP000014174">
    <property type="component" value="Unassembled WGS sequence"/>
</dbReference>
<dbReference type="GO" id="GO:0051301">
    <property type="term" value="P:cell division"/>
    <property type="evidence" value="ECO:0007669"/>
    <property type="project" value="UniProtKB-KW"/>
</dbReference>
<organism evidence="2 3">
    <name type="scientific">Arcticibacter svalbardensis MN12-7</name>
    <dbReference type="NCBI Taxonomy" id="1150600"/>
    <lineage>
        <taxon>Bacteria</taxon>
        <taxon>Pseudomonadati</taxon>
        <taxon>Bacteroidota</taxon>
        <taxon>Sphingobacteriia</taxon>
        <taxon>Sphingobacteriales</taxon>
        <taxon>Sphingobacteriaceae</taxon>
        <taxon>Arcticibacter</taxon>
    </lineage>
</organism>
<evidence type="ECO:0000256" key="1">
    <source>
        <dbReference type="SAM" id="Phobius"/>
    </source>
</evidence>
<keyword evidence="1" id="KW-0812">Transmembrane</keyword>
<keyword evidence="1" id="KW-1133">Transmembrane helix</keyword>
<dbReference type="eggNOG" id="COG2919">
    <property type="taxonomic scope" value="Bacteria"/>
</dbReference>
<accession>R9H0C9</accession>
<keyword evidence="2" id="KW-0131">Cell cycle</keyword>
<evidence type="ECO:0000313" key="2">
    <source>
        <dbReference type="EMBL" id="EOR94654.1"/>
    </source>
</evidence>
<evidence type="ECO:0000313" key="3">
    <source>
        <dbReference type="Proteomes" id="UP000014174"/>
    </source>
</evidence>
<dbReference type="STRING" id="1150600.ADIARSV_2252"/>
<comment type="caution">
    <text evidence="2">The sequence shown here is derived from an EMBL/GenBank/DDBJ whole genome shotgun (WGS) entry which is preliminary data.</text>
</comment>
<dbReference type="RefSeq" id="WP_016195486.1">
    <property type="nucleotide sequence ID" value="NZ_AQPN01000079.1"/>
</dbReference>